<reference evidence="3 4" key="1">
    <citation type="submission" date="2024-02" db="EMBL/GenBank/DDBJ databases">
        <title>A nitrogen-fixing paenibacillus bacterium.</title>
        <authorList>
            <person name="Zhang W.L."/>
            <person name="Chen S.F."/>
        </authorList>
    </citation>
    <scope>NUCLEOTIDE SEQUENCE [LARGE SCALE GENOMIC DNA]</scope>
    <source>
        <strain evidence="3 4">M1</strain>
    </source>
</reference>
<accession>A0ABU7VQC2</accession>
<protein>
    <submittedName>
        <fullName evidence="3">Glycosyltransferase family 2 protein</fullName>
        <ecNumber evidence="3">2.4.-.-</ecNumber>
    </submittedName>
</protein>
<dbReference type="GO" id="GO:0016757">
    <property type="term" value="F:glycosyltransferase activity"/>
    <property type="evidence" value="ECO:0007669"/>
    <property type="project" value="UniProtKB-KW"/>
</dbReference>
<comment type="caution">
    <text evidence="3">The sequence shown here is derived from an EMBL/GenBank/DDBJ whole genome shotgun (WGS) entry which is preliminary data.</text>
</comment>
<dbReference type="EMBL" id="JAZHPZ010000003">
    <property type="protein sequence ID" value="MEF2965951.1"/>
    <property type="molecule type" value="Genomic_DNA"/>
</dbReference>
<feature type="domain" description="Glycosyltransferase 2-like" evidence="2">
    <location>
        <begin position="206"/>
        <end position="323"/>
    </location>
</feature>
<dbReference type="Gene3D" id="3.90.550.10">
    <property type="entry name" value="Spore Coat Polysaccharide Biosynthesis Protein SpsA, Chain A"/>
    <property type="match status" value="1"/>
</dbReference>
<dbReference type="EC" id="2.4.-.-" evidence="3"/>
<dbReference type="Proteomes" id="UP001306950">
    <property type="component" value="Unassembled WGS sequence"/>
</dbReference>
<dbReference type="PANTHER" id="PTHR43685:SF11">
    <property type="entry name" value="GLYCOSYLTRANSFERASE TAGX-RELATED"/>
    <property type="match status" value="1"/>
</dbReference>
<dbReference type="InterPro" id="IPR050834">
    <property type="entry name" value="Glycosyltransf_2"/>
</dbReference>
<dbReference type="SUPFAM" id="SSF53448">
    <property type="entry name" value="Nucleotide-diphospho-sugar transferases"/>
    <property type="match status" value="1"/>
</dbReference>
<evidence type="ECO:0000256" key="1">
    <source>
        <dbReference type="ARBA" id="ARBA00006739"/>
    </source>
</evidence>
<name>A0ABU7VQC2_9BACL</name>
<dbReference type="PANTHER" id="PTHR43685">
    <property type="entry name" value="GLYCOSYLTRANSFERASE"/>
    <property type="match status" value="1"/>
</dbReference>
<dbReference type="RefSeq" id="WP_331846174.1">
    <property type="nucleotide sequence ID" value="NZ_JAZHPZ010000003.1"/>
</dbReference>
<organism evidence="3 4">
    <name type="scientific">Paenibacillus haidiansis</name>
    <dbReference type="NCBI Taxonomy" id="1574488"/>
    <lineage>
        <taxon>Bacteria</taxon>
        <taxon>Bacillati</taxon>
        <taxon>Bacillota</taxon>
        <taxon>Bacilli</taxon>
        <taxon>Bacillales</taxon>
        <taxon>Paenibacillaceae</taxon>
        <taxon>Paenibacillus</taxon>
    </lineage>
</organism>
<dbReference type="CDD" id="cd00761">
    <property type="entry name" value="Glyco_tranf_GTA_type"/>
    <property type="match status" value="1"/>
</dbReference>
<comment type="similarity">
    <text evidence="1">Belongs to the glycosyltransferase 2 family.</text>
</comment>
<dbReference type="InterPro" id="IPR029044">
    <property type="entry name" value="Nucleotide-diphossugar_trans"/>
</dbReference>
<keyword evidence="3" id="KW-0328">Glycosyltransferase</keyword>
<dbReference type="InterPro" id="IPR001173">
    <property type="entry name" value="Glyco_trans_2-like"/>
</dbReference>
<keyword evidence="3" id="KW-0808">Transferase</keyword>
<proteinExistence type="inferred from homology"/>
<dbReference type="Pfam" id="PF00535">
    <property type="entry name" value="Glycos_transf_2"/>
    <property type="match status" value="1"/>
</dbReference>
<evidence type="ECO:0000313" key="4">
    <source>
        <dbReference type="Proteomes" id="UP001306950"/>
    </source>
</evidence>
<keyword evidence="4" id="KW-1185">Reference proteome</keyword>
<gene>
    <name evidence="3" type="ORF">V3851_08925</name>
</gene>
<sequence length="440" mass="49579">MIAFIVSGQTLPHLFRQSVQSLAAVLPSVTPVEIQGGGIAGRINEILTGTDDRDPWFIILEAGDCLKPSFAPELEALLAKLPEHSAGAAFPSETAISGPRPAASPVPRAPLLWRKAAVLAEPNPGFAERPDCPFEKYSILEKYYQLSHRFTWAIIPGDFIVQSPKPTLYWQKEEEEWALISPLLQAPAHPVMNEASAGDIKPLVTFVICAYNDAAYLPWAIRSVMAQTVPQWELILIDDGSTDDTEPVLQRFAGDPRIRTIVLERNHGKAYALNRALREAGAEWILELDADDWLAPECAGSLLRAARERPEAAMIYAGHTEWTERMNKELLYRGHKFPSQPLSPGRLLDEAAPVAPRMFRVSALREKAGWNLSAPYDSRLYEDLELIVRLAADHEFHYVPEPLYHRRIRPSSITHRQRKETYREWRAWMLGRLGEADPRY</sequence>
<evidence type="ECO:0000313" key="3">
    <source>
        <dbReference type="EMBL" id="MEF2965951.1"/>
    </source>
</evidence>
<evidence type="ECO:0000259" key="2">
    <source>
        <dbReference type="Pfam" id="PF00535"/>
    </source>
</evidence>